<protein>
    <submittedName>
        <fullName evidence="1">Glycosyl transferase WcbH domain protein</fullName>
        <ecNumber evidence="1">2.4.1.-</ecNumber>
    </submittedName>
</protein>
<comment type="caution">
    <text evidence="1">The sequence shown here is derived from an EMBL/GenBank/DDBJ whole genome shotgun (WGS) entry which is preliminary data.</text>
</comment>
<name>A0AAW9D1Q5_BURTH</name>
<proteinExistence type="predicted"/>
<dbReference type="EMBL" id="QXCT01000002">
    <property type="protein sequence ID" value="MDW9256362.1"/>
    <property type="molecule type" value="Genomic_DNA"/>
</dbReference>
<evidence type="ECO:0000313" key="2">
    <source>
        <dbReference type="Proteomes" id="UP001272137"/>
    </source>
</evidence>
<keyword evidence="1" id="KW-0808">Transferase</keyword>
<dbReference type="GO" id="GO:0016757">
    <property type="term" value="F:glycosyltransferase activity"/>
    <property type="evidence" value="ECO:0007669"/>
    <property type="project" value="UniProtKB-KW"/>
</dbReference>
<reference evidence="1" key="1">
    <citation type="submission" date="2018-08" db="EMBL/GenBank/DDBJ databases">
        <title>Identification of Burkholderia cepacia strains that express a Burkholderia pseudomallei-like capsular polysaccharide.</title>
        <authorList>
            <person name="Burtnick M.N."/>
            <person name="Vongsouvath M."/>
            <person name="Newton P."/>
            <person name="Wuthiekanun V."/>
            <person name="Limmathurotsakul D."/>
            <person name="Brett P.J."/>
            <person name="Chantratita N."/>
            <person name="Dance D.A."/>
        </authorList>
    </citation>
    <scope>NUCLEOTIDE SEQUENCE</scope>
    <source>
        <strain evidence="1">SBXCC001</strain>
    </source>
</reference>
<organism evidence="1 2">
    <name type="scientific">Burkholderia thailandensis</name>
    <dbReference type="NCBI Taxonomy" id="57975"/>
    <lineage>
        <taxon>Bacteria</taxon>
        <taxon>Pseudomonadati</taxon>
        <taxon>Pseudomonadota</taxon>
        <taxon>Betaproteobacteria</taxon>
        <taxon>Burkholderiales</taxon>
        <taxon>Burkholderiaceae</taxon>
        <taxon>Burkholderia</taxon>
        <taxon>pseudomallei group</taxon>
    </lineage>
</organism>
<dbReference type="AlphaFoldDB" id="A0AAW9D1Q5"/>
<evidence type="ECO:0000313" key="1">
    <source>
        <dbReference type="EMBL" id="MDW9256362.1"/>
    </source>
</evidence>
<dbReference type="Proteomes" id="UP001272137">
    <property type="component" value="Unassembled WGS sequence"/>
</dbReference>
<gene>
    <name evidence="1" type="primary">wcbH</name>
    <name evidence="1" type="ORF">C7S16_1989</name>
</gene>
<sequence length="183" mass="20888">MKLAFFTPFHAACGPGFMSKAVVEHLKDYFDVTVFYQWHAMHPPYEVEDVSVRIIEDDMDMESVAREFDAVIYNLGNNEENHYSIFQCLKKLPGIVVLHDFVMQHGIVNDLFNRKQKSDLYYWLLAALYGKDGVRACHASALSYAGGVRGGWDSSSAASFPMFEVFPGSRQRVWCIRNSLRTS</sequence>
<dbReference type="EC" id="2.4.1.-" evidence="1"/>
<accession>A0AAW9D1Q5</accession>
<keyword evidence="1" id="KW-0328">Glycosyltransferase</keyword>